<dbReference type="EMBL" id="JAKGCU010000013">
    <property type="protein sequence ID" value="MCF3939608.1"/>
    <property type="molecule type" value="Genomic_DNA"/>
</dbReference>
<reference evidence="3" key="1">
    <citation type="submission" date="2022-01" db="EMBL/GenBank/DDBJ databases">
        <title>Gordonia xiamenensis sp. nov., isolated from surface seawater in Xiamen.</title>
        <authorList>
            <person name="He Y.F."/>
        </authorList>
    </citation>
    <scope>NUCLEOTIDE SEQUENCE</scope>
    <source>
        <strain evidence="3">GW1C4-4</strain>
    </source>
</reference>
<keyword evidence="2" id="KW-0560">Oxidoreductase</keyword>
<dbReference type="PRINTS" id="PR00081">
    <property type="entry name" value="GDHRDH"/>
</dbReference>
<evidence type="ECO:0000313" key="4">
    <source>
        <dbReference type="Proteomes" id="UP001108089"/>
    </source>
</evidence>
<dbReference type="InterPro" id="IPR002347">
    <property type="entry name" value="SDR_fam"/>
</dbReference>
<dbReference type="Gene3D" id="3.40.50.720">
    <property type="entry name" value="NAD(P)-binding Rossmann-like Domain"/>
    <property type="match status" value="1"/>
</dbReference>
<protein>
    <submittedName>
        <fullName evidence="3">SDR family oxidoreductase</fullName>
    </submittedName>
</protein>
<dbReference type="Proteomes" id="UP001108089">
    <property type="component" value="Unassembled WGS sequence"/>
</dbReference>
<evidence type="ECO:0000256" key="1">
    <source>
        <dbReference type="ARBA" id="ARBA00006484"/>
    </source>
</evidence>
<gene>
    <name evidence="3" type="ORF">L1892_14615</name>
</gene>
<dbReference type="RefSeq" id="WP_235724336.1">
    <property type="nucleotide sequence ID" value="NZ_JAKGCU010000013.1"/>
</dbReference>
<accession>A0ABS9DK47</accession>
<dbReference type="SUPFAM" id="SSF51735">
    <property type="entry name" value="NAD(P)-binding Rossmann-fold domains"/>
    <property type="match status" value="1"/>
</dbReference>
<name>A0ABS9DK47_9ACTN</name>
<sequence length="299" mass="31389">MTDTDPTGPEVASSGTYLVTGAASGIGLAVADRLCVAGHRVIGLDLRDVDVCADLSTPAGRRGAVEAVLASAGGRLDGAVMAAGLGPAKGREDSIVAVNLLGVIELLEGLRPALAAATDAKVVVLGSNSAATTPFVPRRAIRLLLDGDDERAVRLIRRRRGVAAPVAYAASKLAVARWCRQRAVADEWAGAGIRLNVIAPGPVLTPLLRAQLDSSTGAQVRSFPVPIRQYGTPHQLADWITMMLSPSADFLVGSVLTVDGGTDALLRPDGWPRQLPMHALPRMLWTMYRAPRDGRVAQY</sequence>
<dbReference type="Pfam" id="PF13561">
    <property type="entry name" value="adh_short_C2"/>
    <property type="match status" value="1"/>
</dbReference>
<evidence type="ECO:0000256" key="2">
    <source>
        <dbReference type="ARBA" id="ARBA00023002"/>
    </source>
</evidence>
<keyword evidence="4" id="KW-1185">Reference proteome</keyword>
<organism evidence="3 4">
    <name type="scientific">Gordonia tangerina</name>
    <dbReference type="NCBI Taxonomy" id="2911060"/>
    <lineage>
        <taxon>Bacteria</taxon>
        <taxon>Bacillati</taxon>
        <taxon>Actinomycetota</taxon>
        <taxon>Actinomycetes</taxon>
        <taxon>Mycobacteriales</taxon>
        <taxon>Gordoniaceae</taxon>
        <taxon>Gordonia</taxon>
    </lineage>
</organism>
<dbReference type="InterPro" id="IPR036291">
    <property type="entry name" value="NAD(P)-bd_dom_sf"/>
</dbReference>
<comment type="caution">
    <text evidence="3">The sequence shown here is derived from an EMBL/GenBank/DDBJ whole genome shotgun (WGS) entry which is preliminary data.</text>
</comment>
<comment type="similarity">
    <text evidence="1">Belongs to the short-chain dehydrogenases/reductases (SDR) family.</text>
</comment>
<dbReference type="PANTHER" id="PTHR24321:SF8">
    <property type="entry name" value="ESTRADIOL 17-BETA-DEHYDROGENASE 8-RELATED"/>
    <property type="match status" value="1"/>
</dbReference>
<dbReference type="PANTHER" id="PTHR24321">
    <property type="entry name" value="DEHYDROGENASES, SHORT CHAIN"/>
    <property type="match status" value="1"/>
</dbReference>
<evidence type="ECO:0000313" key="3">
    <source>
        <dbReference type="EMBL" id="MCF3939608.1"/>
    </source>
</evidence>
<proteinExistence type="inferred from homology"/>